<evidence type="ECO:0000313" key="3">
    <source>
        <dbReference type="Proteomes" id="UP001501570"/>
    </source>
</evidence>
<comment type="caution">
    <text evidence="2">The sequence shown here is derived from an EMBL/GenBank/DDBJ whole genome shotgun (WGS) entry which is preliminary data.</text>
</comment>
<dbReference type="SMART" id="SM00257">
    <property type="entry name" value="LysM"/>
    <property type="match status" value="1"/>
</dbReference>
<accession>A0ABP9SCZ9</accession>
<feature type="domain" description="LysM" evidence="1">
    <location>
        <begin position="181"/>
        <end position="228"/>
    </location>
</feature>
<dbReference type="PROSITE" id="PS51782">
    <property type="entry name" value="LYSM"/>
    <property type="match status" value="1"/>
</dbReference>
<dbReference type="RefSeq" id="WP_345634503.1">
    <property type="nucleotide sequence ID" value="NZ_BAABJQ010000019.1"/>
</dbReference>
<organism evidence="2 3">
    <name type="scientific">Rugosimonospora acidiphila</name>
    <dbReference type="NCBI Taxonomy" id="556531"/>
    <lineage>
        <taxon>Bacteria</taxon>
        <taxon>Bacillati</taxon>
        <taxon>Actinomycetota</taxon>
        <taxon>Actinomycetes</taxon>
        <taxon>Micromonosporales</taxon>
        <taxon>Micromonosporaceae</taxon>
        <taxon>Rugosimonospora</taxon>
    </lineage>
</organism>
<evidence type="ECO:0000313" key="2">
    <source>
        <dbReference type="EMBL" id="GAA5193533.1"/>
    </source>
</evidence>
<dbReference type="SUPFAM" id="SSF54106">
    <property type="entry name" value="LysM domain"/>
    <property type="match status" value="1"/>
</dbReference>
<dbReference type="InterPro" id="IPR045361">
    <property type="entry name" value="CIS_tube_prot_N"/>
</dbReference>
<proteinExistence type="predicted"/>
<reference evidence="3" key="1">
    <citation type="journal article" date="2019" name="Int. J. Syst. Evol. Microbiol.">
        <title>The Global Catalogue of Microorganisms (GCM) 10K type strain sequencing project: providing services to taxonomists for standard genome sequencing and annotation.</title>
        <authorList>
            <consortium name="The Broad Institute Genomics Platform"/>
            <consortium name="The Broad Institute Genome Sequencing Center for Infectious Disease"/>
            <person name="Wu L."/>
            <person name="Ma J."/>
        </authorList>
    </citation>
    <scope>NUCLEOTIDE SEQUENCE [LARGE SCALE GENOMIC DNA]</scope>
    <source>
        <strain evidence="3">JCM 18304</strain>
    </source>
</reference>
<gene>
    <name evidence="2" type="ORF">GCM10023322_55770</name>
</gene>
<name>A0ABP9SCZ9_9ACTN</name>
<sequence>MGLLDLTGITGLPGSARDDVQKLRISYAGGATRSTQTVTLAYNPGQISRSRSVNWHRTKVKSGGSPKWAAPQQFLGLEPESLSVELFFDTYGSGQDVTRATGRIAVLAEVDRELHSPPVCRLSWGTQSEIFTGVLTQLDQRFSMFASDGTPVRATLNCTFIEYQTSAEAKANEPHSADVVKVRVVRRGDTLASIAAQEYQDPARWRDIAVANGIANPRTLLPGSVLTIPKLAG</sequence>
<dbReference type="InterPro" id="IPR018392">
    <property type="entry name" value="LysM"/>
</dbReference>
<dbReference type="Pfam" id="PF19266">
    <property type="entry name" value="CIS_tube"/>
    <property type="match status" value="1"/>
</dbReference>
<protein>
    <submittedName>
        <fullName evidence="2">Peptidoglycan-binding protein</fullName>
    </submittedName>
</protein>
<dbReference type="CDD" id="cd00118">
    <property type="entry name" value="LysM"/>
    <property type="match status" value="1"/>
</dbReference>
<dbReference type="Gene3D" id="3.10.350.10">
    <property type="entry name" value="LysM domain"/>
    <property type="match status" value="1"/>
</dbReference>
<dbReference type="Pfam" id="PF01476">
    <property type="entry name" value="LysM"/>
    <property type="match status" value="1"/>
</dbReference>
<dbReference type="InterPro" id="IPR036779">
    <property type="entry name" value="LysM_dom_sf"/>
</dbReference>
<keyword evidence="3" id="KW-1185">Reference proteome</keyword>
<dbReference type="EMBL" id="BAABJQ010000019">
    <property type="protein sequence ID" value="GAA5193533.1"/>
    <property type="molecule type" value="Genomic_DNA"/>
</dbReference>
<dbReference type="Proteomes" id="UP001501570">
    <property type="component" value="Unassembled WGS sequence"/>
</dbReference>
<evidence type="ECO:0000259" key="1">
    <source>
        <dbReference type="PROSITE" id="PS51782"/>
    </source>
</evidence>